<dbReference type="PANTHER" id="PTHR11070:SF2">
    <property type="entry name" value="ATP-DEPENDENT DNA HELICASE SRS2"/>
    <property type="match status" value="1"/>
</dbReference>
<evidence type="ECO:0000313" key="7">
    <source>
        <dbReference type="EMBL" id="ANY67113.1"/>
    </source>
</evidence>
<dbReference type="GO" id="GO:0043138">
    <property type="term" value="F:3'-5' DNA helicase activity"/>
    <property type="evidence" value="ECO:0007669"/>
    <property type="project" value="TreeGrafter"/>
</dbReference>
<dbReference type="InterPro" id="IPR027417">
    <property type="entry name" value="P-loop_NTPase"/>
</dbReference>
<feature type="domain" description="UvrD-like helicase ATP-binding" evidence="6">
    <location>
        <begin position="12"/>
        <end position="284"/>
    </location>
</feature>
<keyword evidence="4 5" id="KW-0067">ATP-binding</keyword>
<dbReference type="PROSITE" id="PS51198">
    <property type="entry name" value="UVRD_HELICASE_ATP_BIND"/>
    <property type="match status" value="1"/>
</dbReference>
<dbReference type="PANTHER" id="PTHR11070">
    <property type="entry name" value="UVRD / RECB / PCRA DNA HELICASE FAMILY MEMBER"/>
    <property type="match status" value="1"/>
</dbReference>
<gene>
    <name evidence="7" type="ORF">BBD42_12055</name>
</gene>
<dbReference type="AlphaFoldDB" id="A0A1B2DHD7"/>
<dbReference type="EMBL" id="CP016808">
    <property type="protein sequence ID" value="ANY67113.1"/>
    <property type="molecule type" value="Genomic_DNA"/>
</dbReference>
<sequence length="629" mass="72196">MSIVDKNNVDDYVDDEICSCMNLDRPKSFFLFAGAGSGKTKSLVTSLNRFQEKNFNRMKLSGQRIAIITFTNVASEEIERRLDYNPLFIVSTIHSFIWELIKDHQLDIKKWLHDNLKIQIEELQEKQRKGSKGTKTANDRISNIEYKTKRIQKLNSITKFSYSPNGENKGVDSLNHSEVINIGVYFLTQKPLLQKILIRKFPFLLIDESQDTNTKLMDAFFKVQSDYSSEFALGLFGDTMQRIYLDGKADLGMNLPTDWAKPIKKMNHRSPNRIIKLINKIRSVVDDQEQLPRTDAREGCVRLFIFPNEIDKKTAENKVVKQMFEITKDLSWGENSDYISLILEHHMAASRIGFENIFSALNPVDKLKTGLWEGSLPELKFFTQIILPIAIARDNNDQFIITSIVKKYSPLLIKKTMRSSTNQLKQLKLANAAMKKLLSLWDDRKEPTGNDILQCVAQSKLFDIPGSLTPLIIPETIQKCNETNESVSNSEKGAGDPELDAWRLCLSSNFSQFKAYESYISEQTNFRTHQGVKGLEFPNVMVIIDDHDSRGKTFNYEKLFGAKERTVDEIKNEKEGRDSSISRTRRLFYVTCSRAEKSLAIVAYTAEPEKVKKHVLQEGWFGEDEIEIL</sequence>
<name>A0A1B2DHD7_9BACL</name>
<protein>
    <submittedName>
        <fullName evidence="7">Fis family transcriptional regulator</fullName>
    </submittedName>
</protein>
<dbReference type="Gene3D" id="3.40.50.300">
    <property type="entry name" value="P-loop containing nucleotide triphosphate hydrolases"/>
    <property type="match status" value="2"/>
</dbReference>
<keyword evidence="3 5" id="KW-0347">Helicase</keyword>
<organism evidence="7">
    <name type="scientific">Paenibacillus sp. BIHB 4019</name>
    <dbReference type="NCBI Taxonomy" id="1870819"/>
    <lineage>
        <taxon>Bacteria</taxon>
        <taxon>Bacillati</taxon>
        <taxon>Bacillota</taxon>
        <taxon>Bacilli</taxon>
        <taxon>Bacillales</taxon>
        <taxon>Paenibacillaceae</taxon>
        <taxon>Paenibacillus</taxon>
    </lineage>
</organism>
<dbReference type="GO" id="GO:0005524">
    <property type="term" value="F:ATP binding"/>
    <property type="evidence" value="ECO:0007669"/>
    <property type="project" value="UniProtKB-UniRule"/>
</dbReference>
<dbReference type="GO" id="GO:0003677">
    <property type="term" value="F:DNA binding"/>
    <property type="evidence" value="ECO:0007669"/>
    <property type="project" value="InterPro"/>
</dbReference>
<dbReference type="SUPFAM" id="SSF52540">
    <property type="entry name" value="P-loop containing nucleoside triphosphate hydrolases"/>
    <property type="match status" value="1"/>
</dbReference>
<dbReference type="Pfam" id="PF13245">
    <property type="entry name" value="AAA_19"/>
    <property type="match status" value="1"/>
</dbReference>
<evidence type="ECO:0000259" key="6">
    <source>
        <dbReference type="PROSITE" id="PS51198"/>
    </source>
</evidence>
<keyword evidence="2 5" id="KW-0378">Hydrolase</keyword>
<evidence type="ECO:0000256" key="5">
    <source>
        <dbReference type="PROSITE-ProRule" id="PRU00560"/>
    </source>
</evidence>
<dbReference type="GO" id="GO:0000725">
    <property type="term" value="P:recombinational repair"/>
    <property type="evidence" value="ECO:0007669"/>
    <property type="project" value="TreeGrafter"/>
</dbReference>
<dbReference type="InterPro" id="IPR014016">
    <property type="entry name" value="UvrD-like_ATP-bd"/>
</dbReference>
<proteinExistence type="predicted"/>
<accession>A0A1B2DHD7</accession>
<evidence type="ECO:0000256" key="3">
    <source>
        <dbReference type="ARBA" id="ARBA00022806"/>
    </source>
</evidence>
<reference evidence="7" key="1">
    <citation type="submission" date="2016-08" db="EMBL/GenBank/DDBJ databases">
        <title>Complete Genome Seqeunce of Paenibacillus sp. BIHB 4019 from tea rhizoplane.</title>
        <authorList>
            <person name="Thakur R."/>
            <person name="Swarnkar M.K."/>
            <person name="Gulati A."/>
        </authorList>
    </citation>
    <scope>NUCLEOTIDE SEQUENCE [LARGE SCALE GENOMIC DNA]</scope>
    <source>
        <strain evidence="7">BIHB4019</strain>
    </source>
</reference>
<evidence type="ECO:0000256" key="4">
    <source>
        <dbReference type="ARBA" id="ARBA00022840"/>
    </source>
</evidence>
<dbReference type="InterPro" id="IPR000212">
    <property type="entry name" value="DNA_helicase_UvrD/REP"/>
</dbReference>
<evidence type="ECO:0000256" key="2">
    <source>
        <dbReference type="ARBA" id="ARBA00022801"/>
    </source>
</evidence>
<evidence type="ECO:0000256" key="1">
    <source>
        <dbReference type="ARBA" id="ARBA00022741"/>
    </source>
</evidence>
<feature type="binding site" evidence="5">
    <location>
        <begin position="33"/>
        <end position="40"/>
    </location>
    <ligand>
        <name>ATP</name>
        <dbReference type="ChEBI" id="CHEBI:30616"/>
    </ligand>
</feature>
<dbReference type="GO" id="GO:0016787">
    <property type="term" value="F:hydrolase activity"/>
    <property type="evidence" value="ECO:0007669"/>
    <property type="project" value="UniProtKB-UniRule"/>
</dbReference>
<dbReference type="RefSeq" id="WP_099518325.1">
    <property type="nucleotide sequence ID" value="NZ_CP016808.1"/>
</dbReference>
<keyword evidence="1 5" id="KW-0547">Nucleotide-binding</keyword>